<dbReference type="AlphaFoldDB" id="A0A8B7PDK3"/>
<proteinExistence type="predicted"/>
<reference evidence="3" key="1">
    <citation type="submission" date="2025-08" db="UniProtKB">
        <authorList>
            <consortium name="RefSeq"/>
        </authorList>
    </citation>
    <scope>IDENTIFICATION</scope>
    <source>
        <tissue evidence="3">Whole organism</tissue>
    </source>
</reference>
<protein>
    <submittedName>
        <fullName evidence="3">Uncharacterized protein LOC108679580</fullName>
    </submittedName>
</protein>
<accession>A0A8B7PDK3</accession>
<evidence type="ECO:0000256" key="1">
    <source>
        <dbReference type="SAM" id="SignalP"/>
    </source>
</evidence>
<dbReference type="GeneID" id="108679580"/>
<dbReference type="RefSeq" id="XP_018023722.1">
    <property type="nucleotide sequence ID" value="XM_018168233.2"/>
</dbReference>
<keyword evidence="2" id="KW-1185">Reference proteome</keyword>
<name>A0A8B7PDK3_HYAAZ</name>
<feature type="signal peptide" evidence="1">
    <location>
        <begin position="1"/>
        <end position="18"/>
    </location>
</feature>
<keyword evidence="1" id="KW-0732">Signal</keyword>
<evidence type="ECO:0000313" key="2">
    <source>
        <dbReference type="Proteomes" id="UP000694843"/>
    </source>
</evidence>
<dbReference type="OrthoDB" id="10367156at2759"/>
<dbReference type="Proteomes" id="UP000694843">
    <property type="component" value="Unplaced"/>
</dbReference>
<feature type="chain" id="PRO_5034957938" evidence="1">
    <location>
        <begin position="19"/>
        <end position="254"/>
    </location>
</feature>
<gene>
    <name evidence="3" type="primary">LOC108679580</name>
</gene>
<evidence type="ECO:0000313" key="3">
    <source>
        <dbReference type="RefSeq" id="XP_018023722.1"/>
    </source>
</evidence>
<sequence>MKLLTAVSVLACVALAAAGKTGLEDFWTRYGGIKIMKSCLTEEGTKKWIDLLHRALTDCNPSSQGSSVPVDAVENADWDGILSEVAAKPDARTRRSIAYSAEKIRRIKDKLSQKIETFRCVMRAVKVTDANNAVSTDIVMAQYRKLNISSTLMDDIEQAVMQCHAFTDCLPLEGRKNLPVPADVIKTKAFLECEKYLRYWACLKNDLKVKVSKGAFDFKGLDGSLNYLKNDESRAAAILLAEEAVGPDNYNLYE</sequence>
<organism evidence="2 3">
    <name type="scientific">Hyalella azteca</name>
    <name type="common">Amphipod</name>
    <dbReference type="NCBI Taxonomy" id="294128"/>
    <lineage>
        <taxon>Eukaryota</taxon>
        <taxon>Metazoa</taxon>
        <taxon>Ecdysozoa</taxon>
        <taxon>Arthropoda</taxon>
        <taxon>Crustacea</taxon>
        <taxon>Multicrustacea</taxon>
        <taxon>Malacostraca</taxon>
        <taxon>Eumalacostraca</taxon>
        <taxon>Peracarida</taxon>
        <taxon>Amphipoda</taxon>
        <taxon>Senticaudata</taxon>
        <taxon>Talitrida</taxon>
        <taxon>Talitroidea</taxon>
        <taxon>Hyalellidae</taxon>
        <taxon>Hyalella</taxon>
    </lineage>
</organism>
<dbReference type="KEGG" id="hazt:108679580"/>